<organism evidence="1 2">
    <name type="scientific">Melastoma candidum</name>
    <dbReference type="NCBI Taxonomy" id="119954"/>
    <lineage>
        <taxon>Eukaryota</taxon>
        <taxon>Viridiplantae</taxon>
        <taxon>Streptophyta</taxon>
        <taxon>Embryophyta</taxon>
        <taxon>Tracheophyta</taxon>
        <taxon>Spermatophyta</taxon>
        <taxon>Magnoliopsida</taxon>
        <taxon>eudicotyledons</taxon>
        <taxon>Gunneridae</taxon>
        <taxon>Pentapetalae</taxon>
        <taxon>rosids</taxon>
        <taxon>malvids</taxon>
        <taxon>Myrtales</taxon>
        <taxon>Melastomataceae</taxon>
        <taxon>Melastomatoideae</taxon>
        <taxon>Melastomateae</taxon>
        <taxon>Melastoma</taxon>
    </lineage>
</organism>
<evidence type="ECO:0000313" key="1">
    <source>
        <dbReference type="EMBL" id="KAI4385355.1"/>
    </source>
</evidence>
<evidence type="ECO:0000313" key="2">
    <source>
        <dbReference type="Proteomes" id="UP001057402"/>
    </source>
</evidence>
<keyword evidence="2" id="KW-1185">Reference proteome</keyword>
<gene>
    <name evidence="1" type="ORF">MLD38_003392</name>
</gene>
<sequence length="392" mass="43189">MIRSYANSPDPAESLKIFRRMRQNGIHADSYSYPFVIMACRKGLRVWDGRGVHGLVVKDGLGGDKYVGDALLRMYTEFDEIVMGRKVFDEMPERDVTSWSLLIAAYVTCDCPNDALEVFRSMIRNNIKPNNVTLVSLLPSCGHVSNRMAGLSVHSHIVVNSLCLDSALGTALLSMYSQRGSIESAVRVFRSIEQKNLQCWTVMLSCLAHHGRGEDAIALFTEMENSGVTPDSLAFTVILTCCSHSGLVDKGWKYFQSMKGDYGLEPSMEHYGCMVDILGRAGLIDEAYGIIKIMPMGPNPVILRSFIASCRYHGLVVEGDDELRRLLIESEPNVGANYVLAANAASLSSSWSHVADTRLSMKKIGLKKVPGYSWMEGSDGFVQEALTVFTGG</sequence>
<dbReference type="Proteomes" id="UP001057402">
    <property type="component" value="Chromosome 2"/>
</dbReference>
<comment type="caution">
    <text evidence="1">The sequence shown here is derived from an EMBL/GenBank/DDBJ whole genome shotgun (WGS) entry which is preliminary data.</text>
</comment>
<protein>
    <submittedName>
        <fullName evidence="1">Uncharacterized protein</fullName>
    </submittedName>
</protein>
<name>A0ACB9S337_9MYRT</name>
<accession>A0ACB9S337</accession>
<dbReference type="EMBL" id="CM042881">
    <property type="protein sequence ID" value="KAI4385355.1"/>
    <property type="molecule type" value="Genomic_DNA"/>
</dbReference>
<reference evidence="2" key="1">
    <citation type="journal article" date="2023" name="Front. Plant Sci.">
        <title>Chromosomal-level genome assembly of Melastoma candidum provides insights into trichome evolution.</title>
        <authorList>
            <person name="Zhong Y."/>
            <person name="Wu W."/>
            <person name="Sun C."/>
            <person name="Zou P."/>
            <person name="Liu Y."/>
            <person name="Dai S."/>
            <person name="Zhou R."/>
        </authorList>
    </citation>
    <scope>NUCLEOTIDE SEQUENCE [LARGE SCALE GENOMIC DNA]</scope>
</reference>
<proteinExistence type="predicted"/>